<dbReference type="PhylomeDB" id="Q1AU62"/>
<dbReference type="OrthoDB" id="9799672at2"/>
<dbReference type="HOGENOM" id="CLU_067676_8_0_11"/>
<keyword evidence="3" id="KW-0949">S-adenosyl-L-methionine</keyword>
<dbReference type="RefSeq" id="WP_011565081.1">
    <property type="nucleotide sequence ID" value="NC_008148.1"/>
</dbReference>
<dbReference type="EMBL" id="CP000386">
    <property type="protein sequence ID" value="ABG05066.1"/>
    <property type="molecule type" value="Genomic_DNA"/>
</dbReference>
<keyword evidence="5" id="KW-1185">Reference proteome</keyword>
<dbReference type="eggNOG" id="COG4122">
    <property type="taxonomic scope" value="Bacteria"/>
</dbReference>
<dbReference type="GO" id="GO:0032259">
    <property type="term" value="P:methylation"/>
    <property type="evidence" value="ECO:0007669"/>
    <property type="project" value="UniProtKB-KW"/>
</dbReference>
<dbReference type="Gene3D" id="3.40.50.150">
    <property type="entry name" value="Vaccinia Virus protein VP39"/>
    <property type="match status" value="1"/>
</dbReference>
<evidence type="ECO:0000256" key="3">
    <source>
        <dbReference type="ARBA" id="ARBA00022691"/>
    </source>
</evidence>
<evidence type="ECO:0000256" key="1">
    <source>
        <dbReference type="ARBA" id="ARBA00022603"/>
    </source>
</evidence>
<dbReference type="Proteomes" id="UP000006637">
    <property type="component" value="Chromosome"/>
</dbReference>
<dbReference type="PANTHER" id="PTHR10509">
    <property type="entry name" value="O-METHYLTRANSFERASE-RELATED"/>
    <property type="match status" value="1"/>
</dbReference>
<dbReference type="Pfam" id="PF01596">
    <property type="entry name" value="Methyltransf_3"/>
    <property type="match status" value="1"/>
</dbReference>
<dbReference type="PANTHER" id="PTHR10509:SF14">
    <property type="entry name" value="CAFFEOYL-COA O-METHYLTRANSFERASE 3-RELATED"/>
    <property type="match status" value="1"/>
</dbReference>
<dbReference type="CDD" id="cd02440">
    <property type="entry name" value="AdoMet_MTases"/>
    <property type="match status" value="1"/>
</dbReference>
<dbReference type="InterPro" id="IPR002935">
    <property type="entry name" value="SAM_O-MeTrfase"/>
</dbReference>
<dbReference type="SUPFAM" id="SSF53335">
    <property type="entry name" value="S-adenosyl-L-methionine-dependent methyltransferases"/>
    <property type="match status" value="1"/>
</dbReference>
<dbReference type="InterPro" id="IPR029063">
    <property type="entry name" value="SAM-dependent_MTases_sf"/>
</dbReference>
<dbReference type="PROSITE" id="PS51682">
    <property type="entry name" value="SAM_OMT_I"/>
    <property type="match status" value="1"/>
</dbReference>
<keyword evidence="1 4" id="KW-0489">Methyltransferase</keyword>
<dbReference type="GO" id="GO:0008171">
    <property type="term" value="F:O-methyltransferase activity"/>
    <property type="evidence" value="ECO:0007669"/>
    <property type="project" value="InterPro"/>
</dbReference>
<organism evidence="4 5">
    <name type="scientific">Rubrobacter xylanophilus (strain DSM 9941 / JCM 11954 / NBRC 16129 / PRD-1)</name>
    <dbReference type="NCBI Taxonomy" id="266117"/>
    <lineage>
        <taxon>Bacteria</taxon>
        <taxon>Bacillati</taxon>
        <taxon>Actinomycetota</taxon>
        <taxon>Rubrobacteria</taxon>
        <taxon>Rubrobacterales</taxon>
        <taxon>Rubrobacteraceae</taxon>
        <taxon>Rubrobacter</taxon>
    </lineage>
</organism>
<sequence length="220" mass="24039">MDAGLLRRVEDYIEALFAPPDPALEAALEESRRAGLPEIQISPNQGRILQLLAALAGARRALEIGTLGGYSAIHLARALPEDGSLVSLEIEERHAEVARRNIERAGLGGRVEVRVGEARGLLSEMIRRGEGPFDAVFIDADKRGYPDYLELSLRLSRPGTLILADNLIRGGDVLEPRDEAACAVSRFNEMLARDRRLDATIVPLLRERLDGFAVARVTGL</sequence>
<evidence type="ECO:0000313" key="5">
    <source>
        <dbReference type="Proteomes" id="UP000006637"/>
    </source>
</evidence>
<keyword evidence="2 4" id="KW-0808">Transferase</keyword>
<dbReference type="GO" id="GO:0008757">
    <property type="term" value="F:S-adenosylmethionine-dependent methyltransferase activity"/>
    <property type="evidence" value="ECO:0007669"/>
    <property type="project" value="TreeGrafter"/>
</dbReference>
<gene>
    <name evidence="4" type="ordered locus">Rxyl_2122</name>
</gene>
<evidence type="ECO:0000313" key="4">
    <source>
        <dbReference type="EMBL" id="ABG05066.1"/>
    </source>
</evidence>
<dbReference type="AlphaFoldDB" id="Q1AU62"/>
<dbReference type="KEGG" id="rxy:Rxyl_2122"/>
<proteinExistence type="predicted"/>
<name>Q1AU62_RUBXD</name>
<protein>
    <submittedName>
        <fullName evidence="4">O-methyltransferase, family 3</fullName>
    </submittedName>
</protein>
<dbReference type="STRING" id="266117.Rxyl_2122"/>
<dbReference type="InterPro" id="IPR050362">
    <property type="entry name" value="Cation-dep_OMT"/>
</dbReference>
<accession>Q1AU62</accession>
<reference evidence="4 5" key="1">
    <citation type="submission" date="2006-06" db="EMBL/GenBank/DDBJ databases">
        <title>Complete sequence of Rubrobacter xylanophilus DSM 9941.</title>
        <authorList>
            <consortium name="US DOE Joint Genome Institute"/>
            <person name="Copeland A."/>
            <person name="Lucas S."/>
            <person name="Lapidus A."/>
            <person name="Barry K."/>
            <person name="Detter J.C."/>
            <person name="Glavina del Rio T."/>
            <person name="Hammon N."/>
            <person name="Israni S."/>
            <person name="Dalin E."/>
            <person name="Tice H."/>
            <person name="Pitluck S."/>
            <person name="Munk A.C."/>
            <person name="Brettin T."/>
            <person name="Bruce D."/>
            <person name="Han C."/>
            <person name="Tapia R."/>
            <person name="Gilna P."/>
            <person name="Schmutz J."/>
            <person name="Larimer F."/>
            <person name="Land M."/>
            <person name="Hauser L."/>
            <person name="Kyrpides N."/>
            <person name="Lykidis A."/>
            <person name="da Costa M.S."/>
            <person name="Rainey F.A."/>
            <person name="Empadinhas N."/>
            <person name="Jolivet E."/>
            <person name="Battista J.R."/>
            <person name="Richardson P."/>
        </authorList>
    </citation>
    <scope>NUCLEOTIDE SEQUENCE [LARGE SCALE GENOMIC DNA]</scope>
    <source>
        <strain evidence="5">DSM 9941 / NBRC 16129 / PRD-1</strain>
    </source>
</reference>
<evidence type="ECO:0000256" key="2">
    <source>
        <dbReference type="ARBA" id="ARBA00022679"/>
    </source>
</evidence>